<feature type="compositionally biased region" description="Polar residues" evidence="1">
    <location>
        <begin position="1"/>
        <end position="10"/>
    </location>
</feature>
<name>A0ABD0KEN1_9CAEN</name>
<protein>
    <submittedName>
        <fullName evidence="2">Uncharacterized protein</fullName>
    </submittedName>
</protein>
<accession>A0ABD0KEN1</accession>
<feature type="region of interest" description="Disordered" evidence="1">
    <location>
        <begin position="1"/>
        <end position="44"/>
    </location>
</feature>
<evidence type="ECO:0000313" key="3">
    <source>
        <dbReference type="Proteomes" id="UP001519460"/>
    </source>
</evidence>
<proteinExistence type="predicted"/>
<evidence type="ECO:0000313" key="2">
    <source>
        <dbReference type="EMBL" id="KAK7485559.1"/>
    </source>
</evidence>
<dbReference type="EMBL" id="JACVVK020000193">
    <property type="protein sequence ID" value="KAK7485559.1"/>
    <property type="molecule type" value="Genomic_DNA"/>
</dbReference>
<evidence type="ECO:0000256" key="1">
    <source>
        <dbReference type="SAM" id="MobiDB-lite"/>
    </source>
</evidence>
<sequence>MTSHHVTGSRSPEENGWEEVNVLDGAEQGGGGQWAAGESMEEMGELRVLTKPRSWMNADGTSSLPVMISNGQYSLRDRRAQRPV</sequence>
<reference evidence="2 3" key="1">
    <citation type="journal article" date="2023" name="Sci. Data">
        <title>Genome assembly of the Korean intertidal mud-creeper Batillaria attramentaria.</title>
        <authorList>
            <person name="Patra A.K."/>
            <person name="Ho P.T."/>
            <person name="Jun S."/>
            <person name="Lee S.J."/>
            <person name="Kim Y."/>
            <person name="Won Y.J."/>
        </authorList>
    </citation>
    <scope>NUCLEOTIDE SEQUENCE [LARGE SCALE GENOMIC DNA]</scope>
    <source>
        <strain evidence="2">Wonlab-2016</strain>
    </source>
</reference>
<organism evidence="2 3">
    <name type="scientific">Batillaria attramentaria</name>
    <dbReference type="NCBI Taxonomy" id="370345"/>
    <lineage>
        <taxon>Eukaryota</taxon>
        <taxon>Metazoa</taxon>
        <taxon>Spiralia</taxon>
        <taxon>Lophotrochozoa</taxon>
        <taxon>Mollusca</taxon>
        <taxon>Gastropoda</taxon>
        <taxon>Caenogastropoda</taxon>
        <taxon>Sorbeoconcha</taxon>
        <taxon>Cerithioidea</taxon>
        <taxon>Batillariidae</taxon>
        <taxon>Batillaria</taxon>
    </lineage>
</organism>
<comment type="caution">
    <text evidence="2">The sequence shown here is derived from an EMBL/GenBank/DDBJ whole genome shotgun (WGS) entry which is preliminary data.</text>
</comment>
<keyword evidence="3" id="KW-1185">Reference proteome</keyword>
<dbReference type="Proteomes" id="UP001519460">
    <property type="component" value="Unassembled WGS sequence"/>
</dbReference>
<gene>
    <name evidence="2" type="ORF">BaRGS_00023247</name>
</gene>
<dbReference type="AlphaFoldDB" id="A0ABD0KEN1"/>